<keyword evidence="2" id="KW-1185">Reference proteome</keyword>
<evidence type="ECO:0000313" key="1">
    <source>
        <dbReference type="EMBL" id="ADV44642.1"/>
    </source>
</evidence>
<proteinExistence type="predicted"/>
<dbReference type="AlphaFoldDB" id="E6SWI1"/>
<gene>
    <name evidence="1" type="ordered locus">Bache_2697</name>
</gene>
<reference key="1">
    <citation type="submission" date="2010-11" db="EMBL/GenBank/DDBJ databases">
        <title>The complete genome of Bacteroides helcogenes P 36-108.</title>
        <authorList>
            <consortium name="US DOE Joint Genome Institute (JGI-PGF)"/>
            <person name="Lucas S."/>
            <person name="Copeland A."/>
            <person name="Lapidus A."/>
            <person name="Bruce D."/>
            <person name="Goodwin L."/>
            <person name="Pitluck S."/>
            <person name="Kyrpides N."/>
            <person name="Mavromatis K."/>
            <person name="Ivanova N."/>
            <person name="Zeytun A."/>
            <person name="Brettin T."/>
            <person name="Detter J.C."/>
            <person name="Tapia R."/>
            <person name="Han C."/>
            <person name="Land M."/>
            <person name="Hauser L."/>
            <person name="Markowitz V."/>
            <person name="Cheng J.-F."/>
            <person name="Hugenholtz P."/>
            <person name="Woyke T."/>
            <person name="Wu D."/>
            <person name="Gronow S."/>
            <person name="Wellnitz S."/>
            <person name="Brambilla E."/>
            <person name="Klenk H.-P."/>
            <person name="Eisen J.A."/>
        </authorList>
    </citation>
    <scope>NUCLEOTIDE SEQUENCE</scope>
    <source>
        <strain>P 36-108</strain>
    </source>
</reference>
<reference evidence="1 2" key="2">
    <citation type="journal article" date="2011" name="Stand. Genomic Sci.">
        <title>Complete genome sequence of Bacteroides helcogenes type strain (P 36-108).</title>
        <authorList>
            <person name="Pati A."/>
            <person name="Gronow S."/>
            <person name="Zeytun A."/>
            <person name="Lapidus A."/>
            <person name="Nolan M."/>
            <person name="Hammon N."/>
            <person name="Deshpande S."/>
            <person name="Cheng J.F."/>
            <person name="Tapia R."/>
            <person name="Han C."/>
            <person name="Goodwin L."/>
            <person name="Pitluck S."/>
            <person name="Liolios K."/>
            <person name="Pagani I."/>
            <person name="Ivanova N."/>
            <person name="Mavromatis K."/>
            <person name="Chen A."/>
            <person name="Palaniappan K."/>
            <person name="Land M."/>
            <person name="Hauser L."/>
            <person name="Chang Y.J."/>
            <person name="Jeffries C.D."/>
            <person name="Detter J.C."/>
            <person name="Brambilla E."/>
            <person name="Rohde M."/>
            <person name="Goker M."/>
            <person name="Woyke T."/>
            <person name="Bristow J."/>
            <person name="Eisen J.A."/>
            <person name="Markowitz V."/>
            <person name="Hugenholtz P."/>
            <person name="Kyrpides N.C."/>
            <person name="Klenk H.P."/>
            <person name="Lucas S."/>
        </authorList>
    </citation>
    <scope>NUCLEOTIDE SEQUENCE [LARGE SCALE GENOMIC DNA]</scope>
    <source>
        <strain evidence="2">ATCC 35417 / DSM 20613 / JCM 6297 / CCUG 15421 / P 36-108</strain>
    </source>
</reference>
<dbReference type="EMBL" id="CP002352">
    <property type="protein sequence ID" value="ADV44642.1"/>
    <property type="molecule type" value="Genomic_DNA"/>
</dbReference>
<dbReference type="Proteomes" id="UP000008630">
    <property type="component" value="Chromosome"/>
</dbReference>
<name>E6SWI1_BACT6</name>
<organism evidence="1 2">
    <name type="scientific">Bacteroides helcogenes (strain ATCC 35417 / DSM 20613 / JCM 6297 / CCUG 15421 / P 36-108)</name>
    <dbReference type="NCBI Taxonomy" id="693979"/>
    <lineage>
        <taxon>Bacteria</taxon>
        <taxon>Pseudomonadati</taxon>
        <taxon>Bacteroidota</taxon>
        <taxon>Bacteroidia</taxon>
        <taxon>Bacteroidales</taxon>
        <taxon>Bacteroidaceae</taxon>
        <taxon>Bacteroides</taxon>
    </lineage>
</organism>
<dbReference type="KEGG" id="bhl:Bache_2697"/>
<protein>
    <submittedName>
        <fullName evidence="1">Uncharacterized protein</fullName>
    </submittedName>
</protein>
<sequence length="42" mass="4964">MEDYERNLIVFHLHNVMECPRHFTLTELYLKVPSQLGTSSTL</sequence>
<evidence type="ECO:0000313" key="2">
    <source>
        <dbReference type="Proteomes" id="UP000008630"/>
    </source>
</evidence>
<dbReference type="STRING" id="693979.Bache_2697"/>
<dbReference type="HOGENOM" id="CLU_3247566_0_0_10"/>
<accession>E6SWI1</accession>